<evidence type="ECO:0000313" key="12">
    <source>
        <dbReference type="EMBL" id="KAF1914009.1"/>
    </source>
</evidence>
<dbReference type="AlphaFoldDB" id="A0A6A5QF50"/>
<dbReference type="PANTHER" id="PTHR19139">
    <property type="entry name" value="AQUAPORIN TRANSPORTER"/>
    <property type="match status" value="1"/>
</dbReference>
<evidence type="ECO:0000256" key="5">
    <source>
        <dbReference type="ARBA" id="ARBA00022989"/>
    </source>
</evidence>
<dbReference type="PANTHER" id="PTHR19139:SF199">
    <property type="entry name" value="MIP17260P"/>
    <property type="match status" value="1"/>
</dbReference>
<feature type="transmembrane region" description="Helical" evidence="11">
    <location>
        <begin position="161"/>
        <end position="180"/>
    </location>
</feature>
<comment type="subcellular location">
    <subcellularLocation>
        <location evidence="1">Membrane</location>
        <topology evidence="1">Multi-pass membrane protein</topology>
    </subcellularLocation>
</comment>
<comment type="similarity">
    <text evidence="2 9">Belongs to the MIP/aquaporin (TC 1.A.8) family.</text>
</comment>
<dbReference type="GO" id="GO:0015250">
    <property type="term" value="F:water channel activity"/>
    <property type="evidence" value="ECO:0007669"/>
    <property type="project" value="TreeGrafter"/>
</dbReference>
<dbReference type="InterPro" id="IPR023271">
    <property type="entry name" value="Aquaporin-like"/>
</dbReference>
<evidence type="ECO:0000256" key="6">
    <source>
        <dbReference type="ARBA" id="ARBA00023136"/>
    </source>
</evidence>
<evidence type="ECO:0000256" key="10">
    <source>
        <dbReference type="SAM" id="MobiDB-lite"/>
    </source>
</evidence>
<feature type="transmembrane region" description="Helical" evidence="11">
    <location>
        <begin position="187"/>
        <end position="212"/>
    </location>
</feature>
<dbReference type="Proteomes" id="UP000800096">
    <property type="component" value="Unassembled WGS sequence"/>
</dbReference>
<evidence type="ECO:0000256" key="7">
    <source>
        <dbReference type="ARBA" id="ARBA00023180"/>
    </source>
</evidence>
<dbReference type="InterPro" id="IPR034294">
    <property type="entry name" value="Aquaporin_transptr"/>
</dbReference>
<protein>
    <submittedName>
        <fullName evidence="12">Aquaporin-like protein</fullName>
    </submittedName>
</protein>
<evidence type="ECO:0000256" key="1">
    <source>
        <dbReference type="ARBA" id="ARBA00004141"/>
    </source>
</evidence>
<organism evidence="12 13">
    <name type="scientific">Ampelomyces quisqualis</name>
    <name type="common">Powdery mildew agent</name>
    <dbReference type="NCBI Taxonomy" id="50730"/>
    <lineage>
        <taxon>Eukaryota</taxon>
        <taxon>Fungi</taxon>
        <taxon>Dikarya</taxon>
        <taxon>Ascomycota</taxon>
        <taxon>Pezizomycotina</taxon>
        <taxon>Dothideomycetes</taxon>
        <taxon>Pleosporomycetidae</taxon>
        <taxon>Pleosporales</taxon>
        <taxon>Pleosporineae</taxon>
        <taxon>Phaeosphaeriaceae</taxon>
        <taxon>Ampelomyces</taxon>
    </lineage>
</organism>
<dbReference type="FunFam" id="1.20.1080.10:FF:000024">
    <property type="entry name" value="MIP aquaporin (Eurofung)"/>
    <property type="match status" value="1"/>
</dbReference>
<evidence type="ECO:0000313" key="13">
    <source>
        <dbReference type="Proteomes" id="UP000800096"/>
    </source>
</evidence>
<feature type="transmembrane region" description="Helical" evidence="11">
    <location>
        <begin position="99"/>
        <end position="117"/>
    </location>
</feature>
<dbReference type="EMBL" id="ML979138">
    <property type="protein sequence ID" value="KAF1914009.1"/>
    <property type="molecule type" value="Genomic_DNA"/>
</dbReference>
<evidence type="ECO:0000256" key="11">
    <source>
        <dbReference type="SAM" id="Phobius"/>
    </source>
</evidence>
<feature type="compositionally biased region" description="Basic and acidic residues" evidence="10">
    <location>
        <begin position="270"/>
        <end position="287"/>
    </location>
</feature>
<keyword evidence="13" id="KW-1185">Reference proteome</keyword>
<keyword evidence="4" id="KW-0677">Repeat</keyword>
<feature type="transmembrane region" description="Helical" evidence="11">
    <location>
        <begin position="232"/>
        <end position="252"/>
    </location>
</feature>
<evidence type="ECO:0000256" key="3">
    <source>
        <dbReference type="ARBA" id="ARBA00022692"/>
    </source>
</evidence>
<feature type="transmembrane region" description="Helical" evidence="11">
    <location>
        <begin position="124"/>
        <end position="141"/>
    </location>
</feature>
<keyword evidence="9" id="KW-0813">Transport</keyword>
<dbReference type="Pfam" id="PF00230">
    <property type="entry name" value="MIP"/>
    <property type="match status" value="1"/>
</dbReference>
<feature type="region of interest" description="Disordered" evidence="10">
    <location>
        <begin position="341"/>
        <end position="405"/>
    </location>
</feature>
<proteinExistence type="inferred from homology"/>
<dbReference type="SUPFAM" id="SSF81338">
    <property type="entry name" value="Aquaporin-like"/>
    <property type="match status" value="1"/>
</dbReference>
<dbReference type="OrthoDB" id="3222at2759"/>
<evidence type="ECO:0000256" key="9">
    <source>
        <dbReference type="RuleBase" id="RU000477"/>
    </source>
</evidence>
<gene>
    <name evidence="12" type="ORF">BDU57DRAFT_456010</name>
</gene>
<feature type="transmembrane region" description="Helical" evidence="11">
    <location>
        <begin position="35"/>
        <end position="59"/>
    </location>
</feature>
<dbReference type="Gene3D" id="1.20.1080.10">
    <property type="entry name" value="Glycerol uptake facilitator protein"/>
    <property type="match status" value="1"/>
</dbReference>
<reference evidence="12" key="1">
    <citation type="journal article" date="2020" name="Stud. Mycol.">
        <title>101 Dothideomycetes genomes: a test case for predicting lifestyles and emergence of pathogens.</title>
        <authorList>
            <person name="Haridas S."/>
            <person name="Albert R."/>
            <person name="Binder M."/>
            <person name="Bloem J."/>
            <person name="Labutti K."/>
            <person name="Salamov A."/>
            <person name="Andreopoulos B."/>
            <person name="Baker S."/>
            <person name="Barry K."/>
            <person name="Bills G."/>
            <person name="Bluhm B."/>
            <person name="Cannon C."/>
            <person name="Castanera R."/>
            <person name="Culley D."/>
            <person name="Daum C."/>
            <person name="Ezra D."/>
            <person name="Gonzalez J."/>
            <person name="Henrissat B."/>
            <person name="Kuo A."/>
            <person name="Liang C."/>
            <person name="Lipzen A."/>
            <person name="Lutzoni F."/>
            <person name="Magnuson J."/>
            <person name="Mondo S."/>
            <person name="Nolan M."/>
            <person name="Ohm R."/>
            <person name="Pangilinan J."/>
            <person name="Park H.-J."/>
            <person name="Ramirez L."/>
            <person name="Alfaro M."/>
            <person name="Sun H."/>
            <person name="Tritt A."/>
            <person name="Yoshinaga Y."/>
            <person name="Zwiers L.-H."/>
            <person name="Turgeon B."/>
            <person name="Goodwin S."/>
            <person name="Spatafora J."/>
            <person name="Crous P."/>
            <person name="Grigoriev I."/>
        </authorList>
    </citation>
    <scope>NUCLEOTIDE SEQUENCE</scope>
    <source>
        <strain evidence="12">HMLAC05119</strain>
    </source>
</reference>
<keyword evidence="7" id="KW-0325">Glycoprotein</keyword>
<keyword evidence="5 11" id="KW-1133">Transmembrane helix</keyword>
<dbReference type="GO" id="GO:0005886">
    <property type="term" value="C:plasma membrane"/>
    <property type="evidence" value="ECO:0007669"/>
    <property type="project" value="TreeGrafter"/>
</dbReference>
<accession>A0A6A5QF50</accession>
<feature type="transmembrane region" description="Helical" evidence="11">
    <location>
        <begin position="71"/>
        <end position="93"/>
    </location>
</feature>
<dbReference type="PRINTS" id="PR00783">
    <property type="entry name" value="MINTRINSICP"/>
</dbReference>
<evidence type="ECO:0000256" key="4">
    <source>
        <dbReference type="ARBA" id="ARBA00022737"/>
    </source>
</evidence>
<keyword evidence="3 9" id="KW-0812">Transmembrane</keyword>
<feature type="region of interest" description="Disordered" evidence="10">
    <location>
        <begin position="261"/>
        <end position="296"/>
    </location>
</feature>
<name>A0A6A5QF50_AMPQU</name>
<comment type="catalytic activity">
    <reaction evidence="8">
        <text>H2O(in) = H2O(out)</text>
        <dbReference type="Rhea" id="RHEA:29667"/>
        <dbReference type="ChEBI" id="CHEBI:15377"/>
    </reaction>
</comment>
<evidence type="ECO:0000256" key="2">
    <source>
        <dbReference type="ARBA" id="ARBA00006175"/>
    </source>
</evidence>
<evidence type="ECO:0000256" key="8">
    <source>
        <dbReference type="ARBA" id="ARBA00034651"/>
    </source>
</evidence>
<sequence length="405" mass="44042">MVLPGMKPRYTEDPNRPGERRLPGFGWLPNRIRHLFISCLGEFVGTFLFLFFAFAATQIANNLLGKNPMNIASLLYISLAFGFSLAVNVWVFFRISGGLFNPAVTVAMALIGAIGWLKAGALMVSQVLAGIAAAAVVSGLFSGPLAVRTSLETHTSVVRGLFIEMFLTFELIFCIFMLAAEKHRSTFLAPIGIGLALFIAELAGVFFTGGSLNPARSFGPDVVLGTFDGYHWIYWIGPLLGAVLAVIFYRLIKTLEYETANPGADGDGQDQSHHDESRASTKYHDTYQTRQMTDGTNETHFATLLQDSKRTLATPPHRTTSSDYGVASAEALPREKISPPLAAFVHGGDGHHSSDGSSDSIDHPNDRPRAQHTRSSRRLSQSNYEMTSDNSYRNGPSAESGRSSS</sequence>
<feature type="compositionally biased region" description="Polar residues" evidence="10">
    <location>
        <begin position="378"/>
        <end position="394"/>
    </location>
</feature>
<feature type="compositionally biased region" description="Basic and acidic residues" evidence="10">
    <location>
        <begin position="348"/>
        <end position="369"/>
    </location>
</feature>
<keyword evidence="6 11" id="KW-0472">Membrane</keyword>
<dbReference type="InterPro" id="IPR000425">
    <property type="entry name" value="MIP"/>
</dbReference>